<keyword evidence="2" id="KW-1185">Reference proteome</keyword>
<sequence>DDAIQPFGLIQKYGYFYKKTQKKLIKFLSPFPLVQIPDPSNNIDDKNRVKQLEKKIDNLELFLRDYVVEVQQLDKLDYNNIENANDNNIDNNIENANDNNIENANDNNIENKNDK</sequence>
<organism evidence="1 2">
    <name type="scientific">Racocetra persica</name>
    <dbReference type="NCBI Taxonomy" id="160502"/>
    <lineage>
        <taxon>Eukaryota</taxon>
        <taxon>Fungi</taxon>
        <taxon>Fungi incertae sedis</taxon>
        <taxon>Mucoromycota</taxon>
        <taxon>Glomeromycotina</taxon>
        <taxon>Glomeromycetes</taxon>
        <taxon>Diversisporales</taxon>
        <taxon>Gigasporaceae</taxon>
        <taxon>Racocetra</taxon>
    </lineage>
</organism>
<dbReference type="EMBL" id="CAJVQC010121287">
    <property type="protein sequence ID" value="CAG8838675.1"/>
    <property type="molecule type" value="Genomic_DNA"/>
</dbReference>
<dbReference type="Proteomes" id="UP000789920">
    <property type="component" value="Unassembled WGS sequence"/>
</dbReference>
<name>A0ACA9SG06_9GLOM</name>
<evidence type="ECO:0000313" key="1">
    <source>
        <dbReference type="EMBL" id="CAG8838675.1"/>
    </source>
</evidence>
<reference evidence="1" key="1">
    <citation type="submission" date="2021-06" db="EMBL/GenBank/DDBJ databases">
        <authorList>
            <person name="Kallberg Y."/>
            <person name="Tangrot J."/>
            <person name="Rosling A."/>
        </authorList>
    </citation>
    <scope>NUCLEOTIDE SEQUENCE</scope>
    <source>
        <strain evidence="1">MA461A</strain>
    </source>
</reference>
<comment type="caution">
    <text evidence="1">The sequence shown here is derived from an EMBL/GenBank/DDBJ whole genome shotgun (WGS) entry which is preliminary data.</text>
</comment>
<evidence type="ECO:0000313" key="2">
    <source>
        <dbReference type="Proteomes" id="UP000789920"/>
    </source>
</evidence>
<gene>
    <name evidence="1" type="ORF">RPERSI_LOCUS30763</name>
</gene>
<proteinExistence type="predicted"/>
<feature type="non-terminal residue" evidence="1">
    <location>
        <position position="1"/>
    </location>
</feature>
<protein>
    <submittedName>
        <fullName evidence="1">33509_t:CDS:1</fullName>
    </submittedName>
</protein>
<accession>A0ACA9SG06</accession>